<evidence type="ECO:0000313" key="2">
    <source>
        <dbReference type="EMBL" id="SSC66414.1"/>
    </source>
</evidence>
<dbReference type="Proteomes" id="UP000254764">
    <property type="component" value="Unassembled WGS sequence"/>
</dbReference>
<proteinExistence type="predicted"/>
<evidence type="ECO:0000313" key="3">
    <source>
        <dbReference type="Proteomes" id="UP000254764"/>
    </source>
</evidence>
<organism evidence="2 3">
    <name type="scientific">Ciceribacter selenitireducens ATCC BAA-1503</name>
    <dbReference type="NCBI Taxonomy" id="1336235"/>
    <lineage>
        <taxon>Bacteria</taxon>
        <taxon>Pseudomonadati</taxon>
        <taxon>Pseudomonadota</taxon>
        <taxon>Alphaproteobacteria</taxon>
        <taxon>Hyphomicrobiales</taxon>
        <taxon>Rhizobiaceae</taxon>
        <taxon>Ciceribacter</taxon>
    </lineage>
</organism>
<reference evidence="3" key="1">
    <citation type="submission" date="2018-07" db="EMBL/GenBank/DDBJ databases">
        <authorList>
            <person name="Peiro R."/>
            <person name="Begona"/>
            <person name="Cbmso G."/>
            <person name="Lopez M."/>
            <person name="Gonzalez S."/>
        </authorList>
    </citation>
    <scope>NUCLEOTIDE SEQUENCE [LARGE SCALE GENOMIC DNA]</scope>
</reference>
<feature type="signal peptide" evidence="1">
    <location>
        <begin position="1"/>
        <end position="22"/>
    </location>
</feature>
<accession>A0A376AF98</accession>
<feature type="chain" id="PRO_5016828948" evidence="1">
    <location>
        <begin position="23"/>
        <end position="86"/>
    </location>
</feature>
<dbReference type="AlphaFoldDB" id="A0A376AF98"/>
<keyword evidence="1" id="KW-0732">Signal</keyword>
<dbReference type="RefSeq" id="WP_115669205.1">
    <property type="nucleotide sequence ID" value="NZ_UEYP01000002.1"/>
</dbReference>
<keyword evidence="3" id="KW-1185">Reference proteome</keyword>
<dbReference type="EMBL" id="UEYP01000002">
    <property type="protein sequence ID" value="SSC66414.1"/>
    <property type="molecule type" value="Genomic_DNA"/>
</dbReference>
<sequence length="86" mass="8827">MKNLIAVTAVIASLAGTTSAFALESTSRSGPNVEHSSGNIDRTVVGSIIRDTDAKADRAPVDSSNLNVIYGFDSGRGVTVGTSSRD</sequence>
<gene>
    <name evidence="2" type="ORF">RHIZ70_2122</name>
</gene>
<protein>
    <submittedName>
        <fullName evidence="2">Uncharacterized protein</fullName>
    </submittedName>
</protein>
<evidence type="ECO:0000256" key="1">
    <source>
        <dbReference type="SAM" id="SignalP"/>
    </source>
</evidence>
<name>A0A376AF98_9HYPH</name>